<reference evidence="2" key="1">
    <citation type="journal article" date="2011" name="Proc. Natl. Acad. Sci. U.S.A.">
        <title>Obligate biotrophy features unraveled by the genomic analysis of rust fungi.</title>
        <authorList>
            <person name="Duplessis S."/>
            <person name="Cuomo C.A."/>
            <person name="Lin Y.-C."/>
            <person name="Aerts A."/>
            <person name="Tisserant E."/>
            <person name="Veneault-Fourrey C."/>
            <person name="Joly D.L."/>
            <person name="Hacquard S."/>
            <person name="Amselem J."/>
            <person name="Cantarel B.L."/>
            <person name="Chiu R."/>
            <person name="Coutinho P.M."/>
            <person name="Feau N."/>
            <person name="Field M."/>
            <person name="Frey P."/>
            <person name="Gelhaye E."/>
            <person name="Goldberg J."/>
            <person name="Grabherr M.G."/>
            <person name="Kodira C.D."/>
            <person name="Kohler A."/>
            <person name="Kuees U."/>
            <person name="Lindquist E.A."/>
            <person name="Lucas S.M."/>
            <person name="Mago R."/>
            <person name="Mauceli E."/>
            <person name="Morin E."/>
            <person name="Murat C."/>
            <person name="Pangilinan J.L."/>
            <person name="Park R."/>
            <person name="Pearson M."/>
            <person name="Quesneville H."/>
            <person name="Rouhier N."/>
            <person name="Sakthikumar S."/>
            <person name="Salamov A.A."/>
            <person name="Schmutz J."/>
            <person name="Selles B."/>
            <person name="Shapiro H."/>
            <person name="Tanguay P."/>
            <person name="Tuskan G.A."/>
            <person name="Henrissat B."/>
            <person name="Van de Peer Y."/>
            <person name="Rouze P."/>
            <person name="Ellis J.G."/>
            <person name="Dodds P.N."/>
            <person name="Schein J.E."/>
            <person name="Zhong S."/>
            <person name="Hamelin R.C."/>
            <person name="Grigoriev I.V."/>
            <person name="Szabo L.J."/>
            <person name="Martin F."/>
        </authorList>
    </citation>
    <scope>NUCLEOTIDE SEQUENCE [LARGE SCALE GENOMIC DNA]</scope>
    <source>
        <strain evidence="2">98AG31 / pathotype 3-4-7</strain>
    </source>
</reference>
<sequence length="58" mass="6371">MGRIIEAKTIGINQAGLGSKSLIVGVESLNEQQQSSNGAQSDWREKAREASWKRYHGV</sequence>
<dbReference type="OrthoDB" id="21470at2759"/>
<dbReference type="Proteomes" id="UP000001072">
    <property type="component" value="Unassembled WGS sequence"/>
</dbReference>
<protein>
    <submittedName>
        <fullName evidence="1">Uncharacterized protein</fullName>
    </submittedName>
</protein>
<name>F4SA31_MELLP</name>
<dbReference type="HOGENOM" id="CLU_2979605_0_0_1"/>
<gene>
    <name evidence="1" type="ORF">MELLADRAFT_73591</name>
</gene>
<dbReference type="EMBL" id="GL883175">
    <property type="protein sequence ID" value="EGF98509.1"/>
    <property type="molecule type" value="Genomic_DNA"/>
</dbReference>
<dbReference type="GeneID" id="18932429"/>
<dbReference type="AlphaFoldDB" id="F4SA31"/>
<dbReference type="RefSeq" id="XP_007418221.1">
    <property type="nucleotide sequence ID" value="XM_007418159.1"/>
</dbReference>
<proteinExistence type="predicted"/>
<dbReference type="KEGG" id="mlr:MELLADRAFT_73591"/>
<evidence type="ECO:0000313" key="2">
    <source>
        <dbReference type="Proteomes" id="UP000001072"/>
    </source>
</evidence>
<organism evidence="2">
    <name type="scientific">Melampsora larici-populina (strain 98AG31 / pathotype 3-4-7)</name>
    <name type="common">Poplar leaf rust fungus</name>
    <dbReference type="NCBI Taxonomy" id="747676"/>
    <lineage>
        <taxon>Eukaryota</taxon>
        <taxon>Fungi</taxon>
        <taxon>Dikarya</taxon>
        <taxon>Basidiomycota</taxon>
        <taxon>Pucciniomycotina</taxon>
        <taxon>Pucciniomycetes</taxon>
        <taxon>Pucciniales</taxon>
        <taxon>Melampsoraceae</taxon>
        <taxon>Melampsora</taxon>
    </lineage>
</organism>
<dbReference type="InParanoid" id="F4SA31"/>
<accession>F4SA31</accession>
<dbReference type="STRING" id="747676.F4SA31"/>
<evidence type="ECO:0000313" key="1">
    <source>
        <dbReference type="EMBL" id="EGF98509.1"/>
    </source>
</evidence>
<dbReference type="VEuPathDB" id="FungiDB:MELLADRAFT_73591"/>
<keyword evidence="2" id="KW-1185">Reference proteome</keyword>